<organism evidence="2 3">
    <name type="scientific">Botrytis galanthina</name>
    <dbReference type="NCBI Taxonomy" id="278940"/>
    <lineage>
        <taxon>Eukaryota</taxon>
        <taxon>Fungi</taxon>
        <taxon>Dikarya</taxon>
        <taxon>Ascomycota</taxon>
        <taxon>Pezizomycotina</taxon>
        <taxon>Leotiomycetes</taxon>
        <taxon>Helotiales</taxon>
        <taxon>Sclerotiniaceae</taxon>
        <taxon>Botrytis</taxon>
    </lineage>
</organism>
<accession>A0A4S8R2L6</accession>
<gene>
    <name evidence="2" type="ORF">BGAL_0313g00090</name>
</gene>
<evidence type="ECO:0000313" key="2">
    <source>
        <dbReference type="EMBL" id="THV47394.1"/>
    </source>
</evidence>
<dbReference type="Proteomes" id="UP000308671">
    <property type="component" value="Unassembled WGS sequence"/>
</dbReference>
<feature type="region of interest" description="Disordered" evidence="1">
    <location>
        <begin position="40"/>
        <end position="65"/>
    </location>
</feature>
<dbReference type="AlphaFoldDB" id="A0A4S8R2L6"/>
<reference evidence="2 3" key="1">
    <citation type="submission" date="2017-12" db="EMBL/GenBank/DDBJ databases">
        <title>Comparative genomics of Botrytis spp.</title>
        <authorList>
            <person name="Valero-Jimenez C.A."/>
            <person name="Tapia P."/>
            <person name="Veloso J."/>
            <person name="Silva-Moreno E."/>
            <person name="Staats M."/>
            <person name="Valdes J.H."/>
            <person name="Van Kan J.A.L."/>
        </authorList>
    </citation>
    <scope>NUCLEOTIDE SEQUENCE [LARGE SCALE GENOMIC DNA]</scope>
    <source>
        <strain evidence="2 3">MUCL435</strain>
    </source>
</reference>
<feature type="region of interest" description="Disordered" evidence="1">
    <location>
        <begin position="135"/>
        <end position="160"/>
    </location>
</feature>
<protein>
    <submittedName>
        <fullName evidence="2">Uncharacterized protein</fullName>
    </submittedName>
</protein>
<proteinExistence type="predicted"/>
<keyword evidence="3" id="KW-1185">Reference proteome</keyword>
<evidence type="ECO:0000313" key="3">
    <source>
        <dbReference type="Proteomes" id="UP000308671"/>
    </source>
</evidence>
<sequence>MESLDGQEKEKQQWLLSQWLNHYQGRSPDTRLISAFDCDEVPEDEKPSKKRQRATHTPSDASLSGMVELSRGAKVVILQSESPMTITNDSRTEIPVLSVDIMHRIVRVEAMLEKQKYEIQWIAMEQKDRLEGLTEELDESSRLNEDLSAEIGRTFKDEKD</sequence>
<evidence type="ECO:0000256" key="1">
    <source>
        <dbReference type="SAM" id="MobiDB-lite"/>
    </source>
</evidence>
<name>A0A4S8R2L6_9HELO</name>
<dbReference type="EMBL" id="PQXL01000313">
    <property type="protein sequence ID" value="THV47394.1"/>
    <property type="molecule type" value="Genomic_DNA"/>
</dbReference>
<comment type="caution">
    <text evidence="2">The sequence shown here is derived from an EMBL/GenBank/DDBJ whole genome shotgun (WGS) entry which is preliminary data.</text>
</comment>
<dbReference type="OrthoDB" id="10521520at2759"/>